<accession>A0A1M6Q7G9</accession>
<dbReference type="AlphaFoldDB" id="A0A1M6Q7G9"/>
<comment type="caution">
    <text evidence="2">The sequence shown here is derived from an EMBL/GenBank/DDBJ whole genome shotgun (WGS) entry which is preliminary data.</text>
</comment>
<evidence type="ECO:0000313" key="4">
    <source>
        <dbReference type="Proteomes" id="UP000198940"/>
    </source>
</evidence>
<reference evidence="2 3" key="1">
    <citation type="submission" date="2016-11" db="EMBL/GenBank/DDBJ databases">
        <authorList>
            <person name="Varghese N."/>
            <person name="Submissions S."/>
        </authorList>
    </citation>
    <scope>NUCLEOTIDE SEQUENCE [LARGE SCALE GENOMIC DNA]</scope>
    <source>
        <strain evidence="2 3">CGMCC 1.12174</strain>
        <strain evidence="1 4">DSM 26351</strain>
    </source>
</reference>
<keyword evidence="4" id="KW-1185">Reference proteome</keyword>
<gene>
    <name evidence="1" type="ORF">SAMN04487891_101471</name>
    <name evidence="2" type="ORF">SAMN05216293_0478</name>
</gene>
<dbReference type="EMBL" id="FRAT01000001">
    <property type="protein sequence ID" value="SHK16141.1"/>
    <property type="molecule type" value="Genomic_DNA"/>
</dbReference>
<dbReference type="EMBL" id="FOKU01000001">
    <property type="protein sequence ID" value="SFB69422.1"/>
    <property type="molecule type" value="Genomic_DNA"/>
</dbReference>
<evidence type="ECO:0000313" key="2">
    <source>
        <dbReference type="EMBL" id="SHK16141.1"/>
    </source>
</evidence>
<dbReference type="OrthoDB" id="1190112at2"/>
<evidence type="ECO:0000313" key="1">
    <source>
        <dbReference type="EMBL" id="SFB69422.1"/>
    </source>
</evidence>
<organism evidence="2 3">
    <name type="scientific">Flagellimonas taeanensis</name>
    <dbReference type="NCBI Taxonomy" id="1005926"/>
    <lineage>
        <taxon>Bacteria</taxon>
        <taxon>Pseudomonadati</taxon>
        <taxon>Bacteroidota</taxon>
        <taxon>Flavobacteriia</taxon>
        <taxon>Flavobacteriales</taxon>
        <taxon>Flavobacteriaceae</taxon>
        <taxon>Flagellimonas</taxon>
    </lineage>
</organism>
<dbReference type="Proteomes" id="UP000198940">
    <property type="component" value="Unassembled WGS sequence"/>
</dbReference>
<evidence type="ECO:0000313" key="3">
    <source>
        <dbReference type="Proteomes" id="UP000184031"/>
    </source>
</evidence>
<dbReference type="PROSITE" id="PS51257">
    <property type="entry name" value="PROKAR_LIPOPROTEIN"/>
    <property type="match status" value="1"/>
</dbReference>
<dbReference type="Proteomes" id="UP000184031">
    <property type="component" value="Unassembled WGS sequence"/>
</dbReference>
<proteinExistence type="predicted"/>
<name>A0A1M6Q7G9_9FLAO</name>
<protein>
    <submittedName>
        <fullName evidence="2">Uncharacterized protein</fullName>
    </submittedName>
</protein>
<dbReference type="RefSeq" id="WP_143070651.1">
    <property type="nucleotide sequence ID" value="NZ_FOKU01000001.1"/>
</dbReference>
<sequence length="83" mass="8862">MKKILLPLLVSTSLSIGCSNEDDGTKCESCTSQAGTTFRICENSNGDYKLVTGDESRTITKEEMEGTTPTAVVQEACAADRPL</sequence>